<evidence type="ECO:0000313" key="9">
    <source>
        <dbReference type="Proteomes" id="UP000533598"/>
    </source>
</evidence>
<dbReference type="NCBIfam" id="TIGR01409">
    <property type="entry name" value="TAT_signal_seq"/>
    <property type="match status" value="1"/>
</dbReference>
<organism evidence="8 9">
    <name type="scientific">Crossiella cryophila</name>
    <dbReference type="NCBI Taxonomy" id="43355"/>
    <lineage>
        <taxon>Bacteria</taxon>
        <taxon>Bacillati</taxon>
        <taxon>Actinomycetota</taxon>
        <taxon>Actinomycetes</taxon>
        <taxon>Pseudonocardiales</taxon>
        <taxon>Pseudonocardiaceae</taxon>
        <taxon>Crossiella</taxon>
    </lineage>
</organism>
<dbReference type="RefSeq" id="WP_185000278.1">
    <property type="nucleotide sequence ID" value="NZ_BAAAUI010000011.1"/>
</dbReference>
<dbReference type="InterPro" id="IPR016169">
    <property type="entry name" value="FAD-bd_PCMH_sub2"/>
</dbReference>
<comment type="caution">
    <text evidence="8">The sequence shown here is derived from an EMBL/GenBank/DDBJ whole genome shotgun (WGS) entry which is preliminary data.</text>
</comment>
<dbReference type="InterPro" id="IPR012951">
    <property type="entry name" value="BBE"/>
</dbReference>
<evidence type="ECO:0000256" key="1">
    <source>
        <dbReference type="ARBA" id="ARBA00001974"/>
    </source>
</evidence>
<feature type="compositionally biased region" description="Low complexity" evidence="6">
    <location>
        <begin position="22"/>
        <end position="37"/>
    </location>
</feature>
<dbReference type="PANTHER" id="PTHR42973">
    <property type="entry name" value="BINDING OXIDOREDUCTASE, PUTATIVE (AFU_ORTHOLOGUE AFUA_1G17690)-RELATED"/>
    <property type="match status" value="1"/>
</dbReference>
<keyword evidence="3" id="KW-0285">Flavoprotein</keyword>
<keyword evidence="5" id="KW-0560">Oxidoreductase</keyword>
<dbReference type="InterPro" id="IPR006311">
    <property type="entry name" value="TAT_signal"/>
</dbReference>
<dbReference type="PROSITE" id="PS51257">
    <property type="entry name" value="PROKAR_LIPOPROTEIN"/>
    <property type="match status" value="1"/>
</dbReference>
<dbReference type="PROSITE" id="PS51318">
    <property type="entry name" value="TAT"/>
    <property type="match status" value="1"/>
</dbReference>
<evidence type="ECO:0000256" key="4">
    <source>
        <dbReference type="ARBA" id="ARBA00022827"/>
    </source>
</evidence>
<dbReference type="SUPFAM" id="SSF56176">
    <property type="entry name" value="FAD-binding/transporter-associated domain-like"/>
    <property type="match status" value="1"/>
</dbReference>
<evidence type="ECO:0000259" key="7">
    <source>
        <dbReference type="PROSITE" id="PS51387"/>
    </source>
</evidence>
<dbReference type="InterPro" id="IPR006094">
    <property type="entry name" value="Oxid_FAD_bind_N"/>
</dbReference>
<dbReference type="GO" id="GO:0071949">
    <property type="term" value="F:FAD binding"/>
    <property type="evidence" value="ECO:0007669"/>
    <property type="project" value="InterPro"/>
</dbReference>
<dbReference type="InterPro" id="IPR019546">
    <property type="entry name" value="TAT_signal_bac_arc"/>
</dbReference>
<evidence type="ECO:0000313" key="8">
    <source>
        <dbReference type="EMBL" id="MBB4674250.1"/>
    </source>
</evidence>
<dbReference type="EMBL" id="JACHMH010000001">
    <property type="protein sequence ID" value="MBB4674250.1"/>
    <property type="molecule type" value="Genomic_DNA"/>
</dbReference>
<dbReference type="InterPro" id="IPR050416">
    <property type="entry name" value="FAD-linked_Oxidoreductase"/>
</dbReference>
<evidence type="ECO:0000256" key="2">
    <source>
        <dbReference type="ARBA" id="ARBA00005466"/>
    </source>
</evidence>
<name>A0A7W7C4E2_9PSEU</name>
<protein>
    <submittedName>
        <fullName evidence="8">FAD/FMN-containing dehydrogenase</fullName>
    </submittedName>
</protein>
<dbReference type="Gene3D" id="3.30.465.10">
    <property type="match status" value="1"/>
</dbReference>
<dbReference type="PROSITE" id="PS51387">
    <property type="entry name" value="FAD_PCMH"/>
    <property type="match status" value="1"/>
</dbReference>
<feature type="domain" description="FAD-binding PCMH-type" evidence="7">
    <location>
        <begin position="81"/>
        <end position="252"/>
    </location>
</feature>
<evidence type="ECO:0000256" key="6">
    <source>
        <dbReference type="SAM" id="MobiDB-lite"/>
    </source>
</evidence>
<dbReference type="InterPro" id="IPR016166">
    <property type="entry name" value="FAD-bd_PCMH"/>
</dbReference>
<keyword evidence="4" id="KW-0274">FAD</keyword>
<dbReference type="Gene3D" id="3.40.462.20">
    <property type="match status" value="1"/>
</dbReference>
<dbReference type="Pfam" id="PF08031">
    <property type="entry name" value="BBE"/>
    <property type="match status" value="1"/>
</dbReference>
<reference evidence="8 9" key="1">
    <citation type="submission" date="2020-08" db="EMBL/GenBank/DDBJ databases">
        <title>Sequencing the genomes of 1000 actinobacteria strains.</title>
        <authorList>
            <person name="Klenk H.-P."/>
        </authorList>
    </citation>
    <scope>NUCLEOTIDE SEQUENCE [LARGE SCALE GENOMIC DNA]</scope>
    <source>
        <strain evidence="8 9">DSM 44230</strain>
    </source>
</reference>
<dbReference type="GO" id="GO:0016491">
    <property type="term" value="F:oxidoreductase activity"/>
    <property type="evidence" value="ECO:0007669"/>
    <property type="project" value="UniProtKB-KW"/>
</dbReference>
<dbReference type="PANTHER" id="PTHR42973:SF39">
    <property type="entry name" value="FAD-BINDING PCMH-TYPE DOMAIN-CONTAINING PROTEIN"/>
    <property type="match status" value="1"/>
</dbReference>
<dbReference type="Proteomes" id="UP000533598">
    <property type="component" value="Unassembled WGS sequence"/>
</dbReference>
<comment type="similarity">
    <text evidence="2">Belongs to the oxygen-dependent FAD-linked oxidoreductase family.</text>
</comment>
<dbReference type="AlphaFoldDB" id="A0A7W7C4E2"/>
<dbReference type="InterPro" id="IPR036318">
    <property type="entry name" value="FAD-bd_PCMH-like_sf"/>
</dbReference>
<evidence type="ECO:0000256" key="3">
    <source>
        <dbReference type="ARBA" id="ARBA00022630"/>
    </source>
</evidence>
<keyword evidence="9" id="KW-1185">Reference proteome</keyword>
<dbReference type="Pfam" id="PF01565">
    <property type="entry name" value="FAD_binding_4"/>
    <property type="match status" value="1"/>
</dbReference>
<comment type="cofactor">
    <cofactor evidence="1">
        <name>FAD</name>
        <dbReference type="ChEBI" id="CHEBI:57692"/>
    </cofactor>
</comment>
<sequence length="489" mass="49741">MDRRGFLRLAGIGAAALATGACGSGETAPISTTTSGSAPPPPGSTGPPPPPDWAGLRGKVSLLLPSDPEFGNAWSPFNSALSPAPPAALARCGTPEQVQACLDVVRRAKLPVAARSGGHSYAGYSAPAGGLVLDVSPMNAVRVRPDGTVSIGAGAKLADVYTALARAGRALPAGSCPSVGIAGLTLGGGIGVLARKFGLTCDHLRSAQVVLPDGSLRTASADSEQELFWALRGGGGGNLAVVTQFEFGTVPAPGLTVFSLRFPAGSGAAVLGAWQDWITTAAPELWSICHLLGGAPPVPVVAGCYVGGAAGLNPLLDRLISASGARPGQRLVQPKGYLDAMRHFAGSGGGRREGFAAASRIMEHKITGLDQVVGQIQGRKMDLLFDGLGGAVGDVGVADTAFPHRKALASVQIYAPAERADAARQTSAVTDVQTALPGLVGKGSYVNYLDPAQRDWAQAYYGPNLARLRAAAARYDPDGVFRFAQGLTS</sequence>
<feature type="compositionally biased region" description="Pro residues" evidence="6">
    <location>
        <begin position="38"/>
        <end position="52"/>
    </location>
</feature>
<feature type="region of interest" description="Disordered" evidence="6">
    <location>
        <begin position="22"/>
        <end position="55"/>
    </location>
</feature>
<accession>A0A7W7C4E2</accession>
<evidence type="ECO:0000256" key="5">
    <source>
        <dbReference type="ARBA" id="ARBA00023002"/>
    </source>
</evidence>
<gene>
    <name evidence="8" type="ORF">HNR67_000368</name>
</gene>
<proteinExistence type="inferred from homology"/>